<keyword evidence="4" id="KW-1185">Reference proteome</keyword>
<dbReference type="InterPro" id="IPR056144">
    <property type="entry name" value="DUF7727"/>
</dbReference>
<dbReference type="Pfam" id="PF24853">
    <property type="entry name" value="DUF7727"/>
    <property type="match status" value="1"/>
</dbReference>
<evidence type="ECO:0000259" key="2">
    <source>
        <dbReference type="Pfam" id="PF24853"/>
    </source>
</evidence>
<proteinExistence type="predicted"/>
<sequence>MGGIVWNEWARLMCLSASFIIFVGGIMGAFQPLPAFDAMRKLPGLYAPPLPVLPVILTVLGIMVVVIEYPLVKADFFNSPSSYMPKVAFFIPVSVLALLEAQTVNGGAYLAIGTVAYLMAIRADFLKQQSALADWSRMP</sequence>
<comment type="caution">
    <text evidence="3">The sequence shown here is derived from an EMBL/GenBank/DDBJ whole genome shotgun (WGS) entry which is preliminary data.</text>
</comment>
<keyword evidence="1" id="KW-1133">Transmembrane helix</keyword>
<evidence type="ECO:0000313" key="4">
    <source>
        <dbReference type="Proteomes" id="UP000738359"/>
    </source>
</evidence>
<evidence type="ECO:0000313" key="3">
    <source>
        <dbReference type="EMBL" id="KAF9952825.1"/>
    </source>
</evidence>
<name>A0A9P6LXX9_MORAP</name>
<dbReference type="EMBL" id="JAAAHY010001089">
    <property type="protein sequence ID" value="KAF9952825.1"/>
    <property type="molecule type" value="Genomic_DNA"/>
</dbReference>
<keyword evidence="1" id="KW-0472">Membrane</keyword>
<dbReference type="AlphaFoldDB" id="A0A9P6LXX9"/>
<keyword evidence="1" id="KW-0812">Transmembrane</keyword>
<accession>A0A9P6LXX9</accession>
<organism evidence="3 4">
    <name type="scientific">Mortierella alpina</name>
    <name type="common">Oleaginous fungus</name>
    <name type="synonym">Mortierella renispora</name>
    <dbReference type="NCBI Taxonomy" id="64518"/>
    <lineage>
        <taxon>Eukaryota</taxon>
        <taxon>Fungi</taxon>
        <taxon>Fungi incertae sedis</taxon>
        <taxon>Mucoromycota</taxon>
        <taxon>Mortierellomycotina</taxon>
        <taxon>Mortierellomycetes</taxon>
        <taxon>Mortierellales</taxon>
        <taxon>Mortierellaceae</taxon>
        <taxon>Mortierella</taxon>
    </lineage>
</organism>
<gene>
    <name evidence="3" type="ORF">BGZ70_000457</name>
</gene>
<reference evidence="3" key="1">
    <citation type="journal article" date="2020" name="Fungal Divers.">
        <title>Resolving the Mortierellaceae phylogeny through synthesis of multi-gene phylogenetics and phylogenomics.</title>
        <authorList>
            <person name="Vandepol N."/>
            <person name="Liber J."/>
            <person name="Desiro A."/>
            <person name="Na H."/>
            <person name="Kennedy M."/>
            <person name="Barry K."/>
            <person name="Grigoriev I.V."/>
            <person name="Miller A.N."/>
            <person name="O'Donnell K."/>
            <person name="Stajich J.E."/>
            <person name="Bonito G."/>
        </authorList>
    </citation>
    <scope>NUCLEOTIDE SEQUENCE</scope>
    <source>
        <strain evidence="3">CK1249</strain>
    </source>
</reference>
<dbReference type="OrthoDB" id="2110422at2759"/>
<evidence type="ECO:0000256" key="1">
    <source>
        <dbReference type="SAM" id="Phobius"/>
    </source>
</evidence>
<feature type="domain" description="DUF7727" evidence="2">
    <location>
        <begin position="1"/>
        <end position="122"/>
    </location>
</feature>
<dbReference type="Proteomes" id="UP000738359">
    <property type="component" value="Unassembled WGS sequence"/>
</dbReference>
<protein>
    <recommendedName>
        <fullName evidence="2">DUF7727 domain-containing protein</fullName>
    </recommendedName>
</protein>
<feature type="transmembrane region" description="Helical" evidence="1">
    <location>
        <begin position="12"/>
        <end position="30"/>
    </location>
</feature>
<feature type="transmembrane region" description="Helical" evidence="1">
    <location>
        <begin position="50"/>
        <end position="71"/>
    </location>
</feature>